<organism evidence="2 3">
    <name type="scientific">Caerostris extrusa</name>
    <name type="common">Bark spider</name>
    <name type="synonym">Caerostris bankana</name>
    <dbReference type="NCBI Taxonomy" id="172846"/>
    <lineage>
        <taxon>Eukaryota</taxon>
        <taxon>Metazoa</taxon>
        <taxon>Ecdysozoa</taxon>
        <taxon>Arthropoda</taxon>
        <taxon>Chelicerata</taxon>
        <taxon>Arachnida</taxon>
        <taxon>Araneae</taxon>
        <taxon>Araneomorphae</taxon>
        <taxon>Entelegynae</taxon>
        <taxon>Araneoidea</taxon>
        <taxon>Araneidae</taxon>
        <taxon>Caerostris</taxon>
    </lineage>
</organism>
<sequence>MPLKEKLYLPKLITILQPYPLTTTWRITSHHSHRTLTKPLFHTVPKRAEKKPQKEVTRERIRKRKRKKKIIGKKRRKGSYGEREKKFSSKTDRWETGNECFWVKVNFTAILETGNVRIREKGWCIRSNK</sequence>
<accession>A0AAV4RAC2</accession>
<reference evidence="2 3" key="1">
    <citation type="submission" date="2021-06" db="EMBL/GenBank/DDBJ databases">
        <title>Caerostris extrusa draft genome.</title>
        <authorList>
            <person name="Kono N."/>
            <person name="Arakawa K."/>
        </authorList>
    </citation>
    <scope>NUCLEOTIDE SEQUENCE [LARGE SCALE GENOMIC DNA]</scope>
</reference>
<comment type="caution">
    <text evidence="2">The sequence shown here is derived from an EMBL/GenBank/DDBJ whole genome shotgun (WGS) entry which is preliminary data.</text>
</comment>
<protein>
    <submittedName>
        <fullName evidence="2">Uncharacterized protein</fullName>
    </submittedName>
</protein>
<gene>
    <name evidence="2" type="ORF">CEXT_95821</name>
</gene>
<feature type="compositionally biased region" description="Basic and acidic residues" evidence="1">
    <location>
        <begin position="79"/>
        <end position="88"/>
    </location>
</feature>
<name>A0AAV4RAC2_CAEEX</name>
<evidence type="ECO:0000256" key="1">
    <source>
        <dbReference type="SAM" id="MobiDB-lite"/>
    </source>
</evidence>
<dbReference type="AlphaFoldDB" id="A0AAV4RAC2"/>
<proteinExistence type="predicted"/>
<feature type="compositionally biased region" description="Basic residues" evidence="1">
    <location>
        <begin position="60"/>
        <end position="78"/>
    </location>
</feature>
<dbReference type="Proteomes" id="UP001054945">
    <property type="component" value="Unassembled WGS sequence"/>
</dbReference>
<dbReference type="EMBL" id="BPLR01007568">
    <property type="protein sequence ID" value="GIY17956.1"/>
    <property type="molecule type" value="Genomic_DNA"/>
</dbReference>
<feature type="compositionally biased region" description="Basic and acidic residues" evidence="1">
    <location>
        <begin position="47"/>
        <end position="59"/>
    </location>
</feature>
<evidence type="ECO:0000313" key="2">
    <source>
        <dbReference type="EMBL" id="GIY17956.1"/>
    </source>
</evidence>
<evidence type="ECO:0000313" key="3">
    <source>
        <dbReference type="Proteomes" id="UP001054945"/>
    </source>
</evidence>
<keyword evidence="3" id="KW-1185">Reference proteome</keyword>
<feature type="region of interest" description="Disordered" evidence="1">
    <location>
        <begin position="47"/>
        <end position="88"/>
    </location>
</feature>